<dbReference type="EC" id="2.3.2.27" evidence="4"/>
<comment type="subcellular location">
    <subcellularLocation>
        <location evidence="2">Membrane</location>
        <topology evidence="2">Single-pass membrane protein</topology>
    </subcellularLocation>
</comment>
<comment type="caution">
    <text evidence="16">The sequence shown here is derived from an EMBL/GenBank/DDBJ whole genome shotgun (WGS) entry which is preliminary data.</text>
</comment>
<dbReference type="SMART" id="SM00184">
    <property type="entry name" value="RING"/>
    <property type="match status" value="1"/>
</dbReference>
<dbReference type="Gene3D" id="3.30.40.10">
    <property type="entry name" value="Zinc/RING finger domain, C3HC4 (zinc finger)"/>
    <property type="match status" value="1"/>
</dbReference>
<evidence type="ECO:0000256" key="10">
    <source>
        <dbReference type="ARBA" id="ARBA00022833"/>
    </source>
</evidence>
<dbReference type="GO" id="GO:0008270">
    <property type="term" value="F:zinc ion binding"/>
    <property type="evidence" value="ECO:0007669"/>
    <property type="project" value="UniProtKB-KW"/>
</dbReference>
<keyword evidence="9" id="KW-0833">Ubl conjugation pathway</keyword>
<evidence type="ECO:0000256" key="11">
    <source>
        <dbReference type="ARBA" id="ARBA00022989"/>
    </source>
</evidence>
<dbReference type="OrthoDB" id="8062037at2759"/>
<dbReference type="PANTHER" id="PTHR46913">
    <property type="entry name" value="RING-H2 FINGER PROTEIN ATL16"/>
    <property type="match status" value="1"/>
</dbReference>
<evidence type="ECO:0000256" key="14">
    <source>
        <dbReference type="SAM" id="Phobius"/>
    </source>
</evidence>
<sequence length="251" mass="27961">MDFQSPPPDLFSSPPPAGNGVPIAAIIAVGFFATALVMTIYYLMVVKFWLNGRYQRRQISDAYMPPVFFSYETEGQGIDASVIKSIPVVIFRKGEDGEKMKNLSFHECSVCLADFQEKESIKVLPGCSHAFHIDCIDTWLQFNVNCPMCRSVVTSSSLAQKLDDYIAGQPEMEARGDARREGDAAHRDENGIRRSFSMDWFSERRIKRGESSSSGAAAVNGDASGRFMRLVHSFRLGRSSRNAVLPIQMEP</sequence>
<dbReference type="CDD" id="cd16461">
    <property type="entry name" value="RING-H2_EL5-like"/>
    <property type="match status" value="1"/>
</dbReference>
<feature type="transmembrane region" description="Helical" evidence="14">
    <location>
        <begin position="20"/>
        <end position="50"/>
    </location>
</feature>
<dbReference type="AlphaFoldDB" id="A0A833R1Q3"/>
<gene>
    <name evidence="16" type="ORF">FCM35_KLT06840</name>
</gene>
<dbReference type="EMBL" id="SWLB01000016">
    <property type="protein sequence ID" value="KAF3328234.1"/>
    <property type="molecule type" value="Genomic_DNA"/>
</dbReference>
<dbReference type="Pfam" id="PF13639">
    <property type="entry name" value="zf-RING_2"/>
    <property type="match status" value="1"/>
</dbReference>
<evidence type="ECO:0000256" key="7">
    <source>
        <dbReference type="ARBA" id="ARBA00022723"/>
    </source>
</evidence>
<evidence type="ECO:0000256" key="8">
    <source>
        <dbReference type="ARBA" id="ARBA00022771"/>
    </source>
</evidence>
<dbReference type="PROSITE" id="PS50089">
    <property type="entry name" value="ZF_RING_2"/>
    <property type="match status" value="1"/>
</dbReference>
<keyword evidence="6 14" id="KW-0812">Transmembrane</keyword>
<keyword evidence="17" id="KW-1185">Reference proteome</keyword>
<reference evidence="16" key="1">
    <citation type="submission" date="2020-01" db="EMBL/GenBank/DDBJ databases">
        <title>Genome sequence of Kobresia littledalei, the first chromosome-level genome in the family Cyperaceae.</title>
        <authorList>
            <person name="Qu G."/>
        </authorList>
    </citation>
    <scope>NUCLEOTIDE SEQUENCE</scope>
    <source>
        <strain evidence="16">C.B.Clarke</strain>
        <tissue evidence="16">Leaf</tissue>
    </source>
</reference>
<comment type="pathway">
    <text evidence="3">Protein modification; protein ubiquitination.</text>
</comment>
<dbReference type="GO" id="GO:0016567">
    <property type="term" value="P:protein ubiquitination"/>
    <property type="evidence" value="ECO:0007669"/>
    <property type="project" value="InterPro"/>
</dbReference>
<feature type="domain" description="RING-type" evidence="15">
    <location>
        <begin position="108"/>
        <end position="150"/>
    </location>
</feature>
<name>A0A833R1Q3_9POAL</name>
<evidence type="ECO:0000313" key="17">
    <source>
        <dbReference type="Proteomes" id="UP000623129"/>
    </source>
</evidence>
<dbReference type="InterPro" id="IPR001841">
    <property type="entry name" value="Znf_RING"/>
</dbReference>
<protein>
    <recommendedName>
        <fullName evidence="4">RING-type E3 ubiquitin transferase</fullName>
        <ecNumber evidence="4">2.3.2.27</ecNumber>
    </recommendedName>
</protein>
<evidence type="ECO:0000256" key="6">
    <source>
        <dbReference type="ARBA" id="ARBA00022692"/>
    </source>
</evidence>
<dbReference type="InterPro" id="IPR013083">
    <property type="entry name" value="Znf_RING/FYVE/PHD"/>
</dbReference>
<dbReference type="InterPro" id="IPR044600">
    <property type="entry name" value="ATL1/ATL16-like"/>
</dbReference>
<keyword evidence="5" id="KW-0808">Transferase</keyword>
<comment type="catalytic activity">
    <reaction evidence="1">
        <text>S-ubiquitinyl-[E2 ubiquitin-conjugating enzyme]-L-cysteine + [acceptor protein]-L-lysine = [E2 ubiquitin-conjugating enzyme]-L-cysteine + N(6)-ubiquitinyl-[acceptor protein]-L-lysine.</text>
        <dbReference type="EC" id="2.3.2.27"/>
    </reaction>
</comment>
<evidence type="ECO:0000256" key="5">
    <source>
        <dbReference type="ARBA" id="ARBA00022679"/>
    </source>
</evidence>
<dbReference type="SUPFAM" id="SSF57850">
    <property type="entry name" value="RING/U-box"/>
    <property type="match status" value="1"/>
</dbReference>
<evidence type="ECO:0000256" key="12">
    <source>
        <dbReference type="ARBA" id="ARBA00023136"/>
    </source>
</evidence>
<dbReference type="GO" id="GO:0061630">
    <property type="term" value="F:ubiquitin protein ligase activity"/>
    <property type="evidence" value="ECO:0007669"/>
    <property type="project" value="UniProtKB-EC"/>
</dbReference>
<keyword evidence="12 14" id="KW-0472">Membrane</keyword>
<evidence type="ECO:0000256" key="1">
    <source>
        <dbReference type="ARBA" id="ARBA00000900"/>
    </source>
</evidence>
<evidence type="ECO:0000256" key="9">
    <source>
        <dbReference type="ARBA" id="ARBA00022786"/>
    </source>
</evidence>
<keyword evidence="11 14" id="KW-1133">Transmembrane helix</keyword>
<evidence type="ECO:0000256" key="3">
    <source>
        <dbReference type="ARBA" id="ARBA00004906"/>
    </source>
</evidence>
<proteinExistence type="predicted"/>
<accession>A0A833R1Q3</accession>
<dbReference type="PANTHER" id="PTHR46913:SF1">
    <property type="entry name" value="RING-H2 FINGER PROTEIN ATL16"/>
    <property type="match status" value="1"/>
</dbReference>
<evidence type="ECO:0000256" key="4">
    <source>
        <dbReference type="ARBA" id="ARBA00012483"/>
    </source>
</evidence>
<dbReference type="GO" id="GO:0016020">
    <property type="term" value="C:membrane"/>
    <property type="evidence" value="ECO:0007669"/>
    <property type="project" value="UniProtKB-SubCell"/>
</dbReference>
<organism evidence="16 17">
    <name type="scientific">Carex littledalei</name>
    <dbReference type="NCBI Taxonomy" id="544730"/>
    <lineage>
        <taxon>Eukaryota</taxon>
        <taxon>Viridiplantae</taxon>
        <taxon>Streptophyta</taxon>
        <taxon>Embryophyta</taxon>
        <taxon>Tracheophyta</taxon>
        <taxon>Spermatophyta</taxon>
        <taxon>Magnoliopsida</taxon>
        <taxon>Liliopsida</taxon>
        <taxon>Poales</taxon>
        <taxon>Cyperaceae</taxon>
        <taxon>Cyperoideae</taxon>
        <taxon>Cariceae</taxon>
        <taxon>Carex</taxon>
        <taxon>Carex subgen. Euthyceras</taxon>
    </lineage>
</organism>
<keyword evidence="8 13" id="KW-0863">Zinc-finger</keyword>
<evidence type="ECO:0000256" key="2">
    <source>
        <dbReference type="ARBA" id="ARBA00004167"/>
    </source>
</evidence>
<evidence type="ECO:0000259" key="15">
    <source>
        <dbReference type="PROSITE" id="PS50089"/>
    </source>
</evidence>
<dbReference type="FunFam" id="3.30.40.10:FF:000187">
    <property type="entry name" value="E3 ubiquitin-protein ligase ATL6"/>
    <property type="match status" value="1"/>
</dbReference>
<evidence type="ECO:0000313" key="16">
    <source>
        <dbReference type="EMBL" id="KAF3328234.1"/>
    </source>
</evidence>
<keyword evidence="10" id="KW-0862">Zinc</keyword>
<dbReference type="Proteomes" id="UP000623129">
    <property type="component" value="Unassembled WGS sequence"/>
</dbReference>
<keyword evidence="7" id="KW-0479">Metal-binding</keyword>
<evidence type="ECO:0000256" key="13">
    <source>
        <dbReference type="PROSITE-ProRule" id="PRU00175"/>
    </source>
</evidence>